<name>A0AAD9VPW7_9HYME</name>
<reference evidence="2" key="1">
    <citation type="submission" date="2021-08" db="EMBL/GenBank/DDBJ databases">
        <authorList>
            <person name="Misof B."/>
            <person name="Oliver O."/>
            <person name="Podsiadlowski L."/>
            <person name="Donath A."/>
            <person name="Peters R."/>
            <person name="Mayer C."/>
            <person name="Rust J."/>
            <person name="Gunkel S."/>
            <person name="Lesny P."/>
            <person name="Martin S."/>
            <person name="Oeyen J.P."/>
            <person name="Petersen M."/>
            <person name="Panagiotis P."/>
            <person name="Wilbrandt J."/>
            <person name="Tanja T."/>
        </authorList>
    </citation>
    <scope>NUCLEOTIDE SEQUENCE</scope>
    <source>
        <strain evidence="2">GBR_01_08_01A</strain>
        <tissue evidence="2">Thorax + abdomen</tissue>
    </source>
</reference>
<evidence type="ECO:0000256" key="1">
    <source>
        <dbReference type="SAM" id="MobiDB-lite"/>
    </source>
</evidence>
<comment type="caution">
    <text evidence="2">The sequence shown here is derived from an EMBL/GenBank/DDBJ whole genome shotgun (WGS) entry which is preliminary data.</text>
</comment>
<keyword evidence="3" id="KW-1185">Reference proteome</keyword>
<dbReference type="EMBL" id="JAIFRP010000031">
    <property type="protein sequence ID" value="KAK2582349.1"/>
    <property type="molecule type" value="Genomic_DNA"/>
</dbReference>
<dbReference type="AlphaFoldDB" id="A0AAD9VPW7"/>
<gene>
    <name evidence="2" type="ORF">KPH14_004684</name>
</gene>
<evidence type="ECO:0000313" key="3">
    <source>
        <dbReference type="Proteomes" id="UP001258017"/>
    </source>
</evidence>
<accession>A0AAD9VPW7</accession>
<feature type="region of interest" description="Disordered" evidence="1">
    <location>
        <begin position="604"/>
        <end position="630"/>
    </location>
</feature>
<sequence>MALHRRRGDDFTNYLNNCESHKSLDTMAEEKCDLNKCINLFEDRNTTKKSMLQNNIEDYSIKSQNKVNEQLLNKFDSVLFSLDNELNPVEASSTKKEIYRRLSDKYISSPRKFTEKLITIIEESVINSTLNMSNNSIINFEKISKELQRMCNDIENESMPEQLLSTTVTALSNKEISKIMMNNNPIQSTIEKHCSEVSSSLSLNRDSCTIRTPSPINTRKKVYRKTPRSIFKSEMKKMDDIIILSPSKNSDSSFEYLEAQCKRLFPNEKKDRTSVQTISDSTLLSMDHVFTICEQQLASLNSTDDDIKIISQKKDSVKELQKRSRDVSCSLYPNTENTICIDESRKKKFQKINDKAFKVNLNSEHIRCTDELDKTFLSEIAEKRRRCLDTAKKMMEINSECDTMKIQKESNADCKSTLDVNSNKPQDDHAMFLKMLMSCKDYHNYLENQLPILNVSYSSKNLETDPDINKSNKKNVNINLIPKKRKLSTNRENIYKSNSKSRHSKSYTENYKKILARWNVSSENNERKVEKAVDKSKLFITPGKISAKDKQIQRVYFSDLHTIRKQRSALKSSINQSKQFGNNMLSPACSYNKDSLKTTLQVGNRQLSSKSIKSPSRKVSKVNVTSTPKSSARSLIRQNLLALRKCSADKNKENKIN</sequence>
<feature type="compositionally biased region" description="Polar residues" evidence="1">
    <location>
        <begin position="604"/>
        <end position="614"/>
    </location>
</feature>
<dbReference type="Proteomes" id="UP001258017">
    <property type="component" value="Unassembled WGS sequence"/>
</dbReference>
<protein>
    <submittedName>
        <fullName evidence="2">Uncharacterized protein</fullName>
    </submittedName>
</protein>
<proteinExistence type="predicted"/>
<reference evidence="2" key="2">
    <citation type="journal article" date="2023" name="Commun. Biol.">
        <title>Intrasexual cuticular hydrocarbon dimorphism in a wasp sheds light on hydrocarbon biosynthesis genes in Hymenoptera.</title>
        <authorList>
            <person name="Moris V.C."/>
            <person name="Podsiadlowski L."/>
            <person name="Martin S."/>
            <person name="Oeyen J.P."/>
            <person name="Donath A."/>
            <person name="Petersen M."/>
            <person name="Wilbrandt J."/>
            <person name="Misof B."/>
            <person name="Liedtke D."/>
            <person name="Thamm M."/>
            <person name="Scheiner R."/>
            <person name="Schmitt T."/>
            <person name="Niehuis O."/>
        </authorList>
    </citation>
    <scope>NUCLEOTIDE SEQUENCE</scope>
    <source>
        <strain evidence="2">GBR_01_08_01A</strain>
    </source>
</reference>
<organism evidence="2 3">
    <name type="scientific">Odynerus spinipes</name>
    <dbReference type="NCBI Taxonomy" id="1348599"/>
    <lineage>
        <taxon>Eukaryota</taxon>
        <taxon>Metazoa</taxon>
        <taxon>Ecdysozoa</taxon>
        <taxon>Arthropoda</taxon>
        <taxon>Hexapoda</taxon>
        <taxon>Insecta</taxon>
        <taxon>Pterygota</taxon>
        <taxon>Neoptera</taxon>
        <taxon>Endopterygota</taxon>
        <taxon>Hymenoptera</taxon>
        <taxon>Apocrita</taxon>
        <taxon>Aculeata</taxon>
        <taxon>Vespoidea</taxon>
        <taxon>Vespidae</taxon>
        <taxon>Eumeninae</taxon>
        <taxon>Odynerus</taxon>
    </lineage>
</organism>
<evidence type="ECO:0000313" key="2">
    <source>
        <dbReference type="EMBL" id="KAK2582349.1"/>
    </source>
</evidence>